<dbReference type="PANTHER" id="PTHR45652">
    <property type="entry name" value="GLIAL FIBRILLARY ACIDIC PROTEIN"/>
    <property type="match status" value="1"/>
</dbReference>
<feature type="region of interest" description="Disordered" evidence="4">
    <location>
        <begin position="441"/>
        <end position="467"/>
    </location>
</feature>
<reference evidence="7" key="1">
    <citation type="journal article" date="2002" name="Science">
        <title>The draft genome of Ciona intestinalis: insights into chordate and vertebrate origins.</title>
        <authorList>
            <person name="Dehal P."/>
            <person name="Satou Y."/>
            <person name="Campbell R.K."/>
            <person name="Chapman J."/>
            <person name="Degnan B."/>
            <person name="De Tomaso A."/>
            <person name="Davidson B."/>
            <person name="Di Gregorio A."/>
            <person name="Gelpke M."/>
            <person name="Goodstein D.M."/>
            <person name="Harafuji N."/>
            <person name="Hastings K.E."/>
            <person name="Ho I."/>
            <person name="Hotta K."/>
            <person name="Huang W."/>
            <person name="Kawashima T."/>
            <person name="Lemaire P."/>
            <person name="Martinez D."/>
            <person name="Meinertzhagen I.A."/>
            <person name="Necula S."/>
            <person name="Nonaka M."/>
            <person name="Putnam N."/>
            <person name="Rash S."/>
            <person name="Saiga H."/>
            <person name="Satake M."/>
            <person name="Terry A."/>
            <person name="Yamada L."/>
            <person name="Wang H.G."/>
            <person name="Awazu S."/>
            <person name="Azumi K."/>
            <person name="Boore J."/>
            <person name="Branno M."/>
            <person name="Chin-Bow S."/>
            <person name="DeSantis R."/>
            <person name="Doyle S."/>
            <person name="Francino P."/>
            <person name="Keys D.N."/>
            <person name="Haga S."/>
            <person name="Hayashi H."/>
            <person name="Hino K."/>
            <person name="Imai K.S."/>
            <person name="Inaba K."/>
            <person name="Kano S."/>
            <person name="Kobayashi K."/>
            <person name="Kobayashi M."/>
            <person name="Lee B.I."/>
            <person name="Makabe K.W."/>
            <person name="Manohar C."/>
            <person name="Matassi G."/>
            <person name="Medina M."/>
            <person name="Mochizuki Y."/>
            <person name="Mount S."/>
            <person name="Morishita T."/>
            <person name="Miura S."/>
            <person name="Nakayama A."/>
            <person name="Nishizaka S."/>
            <person name="Nomoto H."/>
            <person name="Ohta F."/>
            <person name="Oishi K."/>
            <person name="Rigoutsos I."/>
            <person name="Sano M."/>
            <person name="Sasaki A."/>
            <person name="Sasakura Y."/>
            <person name="Shoguchi E."/>
            <person name="Shin-i T."/>
            <person name="Spagnuolo A."/>
            <person name="Stainier D."/>
            <person name="Suzuki M.M."/>
            <person name="Tassy O."/>
            <person name="Takatori N."/>
            <person name="Tokuoka M."/>
            <person name="Yagi K."/>
            <person name="Yoshizaki F."/>
            <person name="Wada S."/>
            <person name="Zhang C."/>
            <person name="Hyatt P.D."/>
            <person name="Larimer F."/>
            <person name="Detter C."/>
            <person name="Doggett N."/>
            <person name="Glavina T."/>
            <person name="Hawkins T."/>
            <person name="Richardson P."/>
            <person name="Lucas S."/>
            <person name="Kohara Y."/>
            <person name="Levine M."/>
            <person name="Satoh N."/>
            <person name="Rokhsar D.S."/>
        </authorList>
    </citation>
    <scope>NUCLEOTIDE SEQUENCE [LARGE SCALE GENOMIC DNA]</scope>
</reference>
<gene>
    <name evidence="6" type="primary">LOC100179283</name>
</gene>
<dbReference type="HOGENOM" id="CLU_012560_5_4_1"/>
<dbReference type="Ensembl" id="ENSCINT00000029679.2">
    <property type="protein sequence ID" value="ENSCINP00000029433.2"/>
    <property type="gene ID" value="ENSCING00000001690.3"/>
</dbReference>
<dbReference type="Gene3D" id="1.20.5.1160">
    <property type="entry name" value="Vasodilator-stimulated phosphoprotein"/>
    <property type="match status" value="1"/>
</dbReference>
<dbReference type="PRINTS" id="PR01248">
    <property type="entry name" value="TYPE1KERATIN"/>
</dbReference>
<reference evidence="6" key="2">
    <citation type="submission" date="2025-08" db="UniProtKB">
        <authorList>
            <consortium name="Ensembl"/>
        </authorList>
    </citation>
    <scope>IDENTIFICATION</scope>
</reference>
<dbReference type="GeneTree" id="ENSGT00940000156146"/>
<dbReference type="Gene3D" id="1.20.5.500">
    <property type="entry name" value="Single helix bin"/>
    <property type="match status" value="1"/>
</dbReference>
<dbReference type="InterPro" id="IPR039008">
    <property type="entry name" value="IF_rod_dom"/>
</dbReference>
<evidence type="ECO:0000313" key="6">
    <source>
        <dbReference type="Ensembl" id="ENSCINP00000029433.2"/>
    </source>
</evidence>
<organism evidence="6 7">
    <name type="scientific">Ciona intestinalis</name>
    <name type="common">Transparent sea squirt</name>
    <name type="synonym">Ascidia intestinalis</name>
    <dbReference type="NCBI Taxonomy" id="7719"/>
    <lineage>
        <taxon>Eukaryota</taxon>
        <taxon>Metazoa</taxon>
        <taxon>Chordata</taxon>
        <taxon>Tunicata</taxon>
        <taxon>Ascidiacea</taxon>
        <taxon>Phlebobranchia</taxon>
        <taxon>Cionidae</taxon>
        <taxon>Ciona</taxon>
    </lineage>
</organism>
<dbReference type="GeneID" id="100179283"/>
<evidence type="ECO:0000256" key="1">
    <source>
        <dbReference type="ARBA" id="ARBA00022754"/>
    </source>
</evidence>
<keyword evidence="7" id="KW-1185">Reference proteome</keyword>
<dbReference type="Pfam" id="PF00038">
    <property type="entry name" value="Filament"/>
    <property type="match status" value="1"/>
</dbReference>
<name>F6X1H5_CIOIN</name>
<dbReference type="PROSITE" id="PS51842">
    <property type="entry name" value="IF_ROD_2"/>
    <property type="match status" value="1"/>
</dbReference>
<evidence type="ECO:0000256" key="2">
    <source>
        <dbReference type="ARBA" id="ARBA00023054"/>
    </source>
</evidence>
<proteinExistence type="predicted"/>
<accession>F6X1H5</accession>
<dbReference type="Proteomes" id="UP000008144">
    <property type="component" value="Unassembled WGS sequence"/>
</dbReference>
<dbReference type="RefSeq" id="XP_009862008.1">
    <property type="nucleotide sequence ID" value="XM_009863706.3"/>
</dbReference>
<evidence type="ECO:0000256" key="3">
    <source>
        <dbReference type="SAM" id="Coils"/>
    </source>
</evidence>
<dbReference type="SUPFAM" id="SSF57997">
    <property type="entry name" value="Tropomyosin"/>
    <property type="match status" value="1"/>
</dbReference>
<dbReference type="GO" id="GO:0045109">
    <property type="term" value="P:intermediate filament organization"/>
    <property type="evidence" value="ECO:0000318"/>
    <property type="project" value="GO_Central"/>
</dbReference>
<dbReference type="InterPro" id="IPR002957">
    <property type="entry name" value="Keratin_I"/>
</dbReference>
<feature type="domain" description="IF rod" evidence="5">
    <location>
        <begin position="97"/>
        <end position="408"/>
    </location>
</feature>
<dbReference type="AlphaFoldDB" id="F6X1H5"/>
<keyword evidence="2 3" id="KW-0175">Coiled coil</keyword>
<dbReference type="Gene3D" id="1.20.5.170">
    <property type="match status" value="1"/>
</dbReference>
<dbReference type="InterPro" id="IPR050405">
    <property type="entry name" value="Intermediate_filament"/>
</dbReference>
<accession>A0A1W3JIF3</accession>
<evidence type="ECO:0000313" key="7">
    <source>
        <dbReference type="Proteomes" id="UP000008144"/>
    </source>
</evidence>
<dbReference type="OrthoDB" id="2441647at2759"/>
<dbReference type="STRING" id="7719.ENSCINP00000029433"/>
<evidence type="ECO:0000256" key="4">
    <source>
        <dbReference type="SAM" id="MobiDB-lite"/>
    </source>
</evidence>
<evidence type="ECO:0000259" key="5">
    <source>
        <dbReference type="PROSITE" id="PS51842"/>
    </source>
</evidence>
<dbReference type="OMA" id="GEENRIN"/>
<protein>
    <recommendedName>
        <fullName evidence="5">IF rod domain-containing protein</fullName>
    </recommendedName>
</protein>
<dbReference type="SUPFAM" id="SSF64593">
    <property type="entry name" value="Intermediate filament protein, coiled coil region"/>
    <property type="match status" value="2"/>
</dbReference>
<dbReference type="SMART" id="SM01391">
    <property type="entry name" value="Filament"/>
    <property type="match status" value="1"/>
</dbReference>
<dbReference type="FunFam" id="1.20.5.1160:FF:000001">
    <property type="entry name" value="Keratin type II"/>
    <property type="match status" value="1"/>
</dbReference>
<feature type="compositionally biased region" description="Low complexity" evidence="4">
    <location>
        <begin position="452"/>
        <end position="467"/>
    </location>
</feature>
<feature type="compositionally biased region" description="Basic and acidic residues" evidence="4">
    <location>
        <begin position="441"/>
        <end position="451"/>
    </location>
</feature>
<reference evidence="6" key="3">
    <citation type="submission" date="2025-09" db="UniProtKB">
        <authorList>
            <consortium name="Ensembl"/>
        </authorList>
    </citation>
    <scope>IDENTIFICATION</scope>
</reference>
<feature type="coiled-coil region" evidence="3">
    <location>
        <begin position="306"/>
        <end position="372"/>
    </location>
</feature>
<dbReference type="InParanoid" id="F6X1H5"/>
<feature type="coiled-coil region" evidence="3">
    <location>
        <begin position="115"/>
        <end position="233"/>
    </location>
</feature>
<keyword evidence="1" id="KW-0403">Intermediate filament</keyword>
<sequence length="467" mass="52970">MDSSGAVTVSRSFEQKTTIEKSGKFERTADLSDYRYSGGAKAGTSSYQLRYGGNRFVGARRSYGGRSSGVIEAPITRVTVSDGLELTPSLMTSRSEEKAELGSLNDRFVSYIDKVRSLTAVNRTLEIKIKQLEANRVVPSRSGQLYEAQLHKLQRELEKAVVEKTRIEIELENCYRELDAIRLKLEREEEDRKFAEEESASLRKDVDQATLARTELETKVESLQEELDLVRRSTDEDIRVLTEQLSSTTVYSENVDEPTTDLSESLKDVRAAYERLTQKNKIEIEGYYKTKISDLQNQLKEEAGTNKSSKTEVLELRRQLQSVTNELESTANNNSAIETQLQELDIRYHNEVAGYQQKLMDMEAELSLTRDRVARQLVDYNELLNIKLSLDFEIKTYRKLLEGEENRINVSSSSVNYNGELSTEGDVISKVVTVEERKVVIRKESENDEKNSSSSSSSSSSESESEI</sequence>
<dbReference type="PANTHER" id="PTHR45652:SF21">
    <property type="entry name" value="ZINC FINGER CCCH DOMAIN-CONTAINING PROTEIN 13-LIKE ISOFORM X1"/>
    <property type="match status" value="1"/>
</dbReference>
<dbReference type="GO" id="GO:0005882">
    <property type="term" value="C:intermediate filament"/>
    <property type="evidence" value="ECO:0000318"/>
    <property type="project" value="GO_Central"/>
</dbReference>
<dbReference type="GO" id="GO:0005200">
    <property type="term" value="F:structural constituent of cytoskeleton"/>
    <property type="evidence" value="ECO:0000318"/>
    <property type="project" value="GO_Central"/>
</dbReference>